<evidence type="ECO:0000259" key="2">
    <source>
        <dbReference type="Pfam" id="PF09414"/>
    </source>
</evidence>
<dbReference type="PANTHER" id="PTHR43883:SF1">
    <property type="entry name" value="GLUCONOKINASE"/>
    <property type="match status" value="1"/>
</dbReference>
<dbReference type="SUPFAM" id="SSF56091">
    <property type="entry name" value="DNA ligase/mRNA capping enzyme, catalytic domain"/>
    <property type="match status" value="1"/>
</dbReference>
<accession>A0A1E7LCB1</accession>
<reference evidence="3 4" key="1">
    <citation type="journal article" date="2016" name="Front. Microbiol.">
        <title>Comparative Genomics Analysis of Streptomyces Species Reveals Their Adaptation to the Marine Environment and Their Diversity at the Genomic Level.</title>
        <authorList>
            <person name="Tian X."/>
            <person name="Zhang Z."/>
            <person name="Yang T."/>
            <person name="Chen M."/>
            <person name="Li J."/>
            <person name="Chen F."/>
            <person name="Yang J."/>
            <person name="Li W."/>
            <person name="Zhang B."/>
            <person name="Zhang Z."/>
            <person name="Wu J."/>
            <person name="Zhang C."/>
            <person name="Long L."/>
            <person name="Xiao J."/>
        </authorList>
    </citation>
    <scope>NUCLEOTIDE SEQUENCE [LARGE SCALE GENOMIC DNA]</scope>
    <source>
        <strain evidence="3 4">SCSIO 10429</strain>
    </source>
</reference>
<keyword evidence="4" id="KW-1185">Reference proteome</keyword>
<evidence type="ECO:0000256" key="1">
    <source>
        <dbReference type="SAM" id="MobiDB-lite"/>
    </source>
</evidence>
<dbReference type="AlphaFoldDB" id="A0A1E7LCB1"/>
<dbReference type="Gene3D" id="3.30.470.30">
    <property type="entry name" value="DNA ligase/mRNA capping enzyme"/>
    <property type="match status" value="1"/>
</dbReference>
<evidence type="ECO:0000313" key="3">
    <source>
        <dbReference type="EMBL" id="OEV13808.1"/>
    </source>
</evidence>
<dbReference type="EMBL" id="LJGW01000039">
    <property type="protein sequence ID" value="OEV13808.1"/>
    <property type="molecule type" value="Genomic_DNA"/>
</dbReference>
<protein>
    <recommendedName>
        <fullName evidence="2">RNA ligase domain-containing protein</fullName>
    </recommendedName>
</protein>
<gene>
    <name evidence="3" type="ORF">AN218_01875</name>
</gene>
<dbReference type="PATRIC" id="fig|518642.10.peg.4025"/>
<sequence>MSEQGPRYPRTPHLPNSPGVTADDLRGDWADFAPRSDAFVATLKMDGENTTLHRRGMYARSPDGRSRPWQDRMRALAAGVCPDIPEGWLVCGENLTVPHSIRYSRPVPPFAVFSIWEADTCLSWDDTREWAELLDLPTVPVIYRGHRPTLDGLHQAFEEYTDTEHDEGYVIRDAGSFEREDFAHRVAKWVRSGHVRTDDAWPARSA</sequence>
<dbReference type="Pfam" id="PF09414">
    <property type="entry name" value="RNA_ligase"/>
    <property type="match status" value="1"/>
</dbReference>
<feature type="domain" description="RNA ligase" evidence="2">
    <location>
        <begin position="38"/>
        <end position="190"/>
    </location>
</feature>
<dbReference type="Proteomes" id="UP000176005">
    <property type="component" value="Unassembled WGS sequence"/>
</dbReference>
<organism evidence="3 4">
    <name type="scientific">Streptomyces nanshensis</name>
    <dbReference type="NCBI Taxonomy" id="518642"/>
    <lineage>
        <taxon>Bacteria</taxon>
        <taxon>Bacillati</taxon>
        <taxon>Actinomycetota</taxon>
        <taxon>Actinomycetes</taxon>
        <taxon>Kitasatosporales</taxon>
        <taxon>Streptomycetaceae</taxon>
        <taxon>Streptomyces</taxon>
    </lineage>
</organism>
<dbReference type="InterPro" id="IPR021122">
    <property type="entry name" value="RNA_ligase_dom_REL/Rnl2"/>
</dbReference>
<evidence type="ECO:0000313" key="4">
    <source>
        <dbReference type="Proteomes" id="UP000176005"/>
    </source>
</evidence>
<comment type="caution">
    <text evidence="3">The sequence shown here is derived from an EMBL/GenBank/DDBJ whole genome shotgun (WGS) entry which is preliminary data.</text>
</comment>
<dbReference type="PANTHER" id="PTHR43883">
    <property type="entry name" value="SLR0207 PROTEIN"/>
    <property type="match status" value="1"/>
</dbReference>
<name>A0A1E7LCB1_9ACTN</name>
<dbReference type="InterPro" id="IPR052732">
    <property type="entry name" value="Cell-binding_unc_protein"/>
</dbReference>
<proteinExistence type="predicted"/>
<feature type="region of interest" description="Disordered" evidence="1">
    <location>
        <begin position="1"/>
        <end position="22"/>
    </location>
</feature>
<dbReference type="RefSeq" id="WP_070014674.1">
    <property type="nucleotide sequence ID" value="NZ_LJGW01000039.1"/>
</dbReference>